<feature type="compositionally biased region" description="Polar residues" evidence="1">
    <location>
        <begin position="1"/>
        <end position="37"/>
    </location>
</feature>
<dbReference type="Proteomes" id="UP000011014">
    <property type="component" value="Unassembled WGS sequence"/>
</dbReference>
<feature type="compositionally biased region" description="Acidic residues" evidence="1">
    <location>
        <begin position="64"/>
        <end position="76"/>
    </location>
</feature>
<organism evidence="2">
    <name type="scientific">Oikopleura dioica</name>
    <name type="common">Tunicate</name>
    <dbReference type="NCBI Taxonomy" id="34765"/>
    <lineage>
        <taxon>Eukaryota</taxon>
        <taxon>Metazoa</taxon>
        <taxon>Chordata</taxon>
        <taxon>Tunicata</taxon>
        <taxon>Appendicularia</taxon>
        <taxon>Copelata</taxon>
        <taxon>Oikopleuridae</taxon>
        <taxon>Oikopleura</taxon>
    </lineage>
</organism>
<gene>
    <name evidence="2" type="ORF">GSOID_T00027613001</name>
</gene>
<feature type="compositionally biased region" description="Polar residues" evidence="1">
    <location>
        <begin position="47"/>
        <end position="62"/>
    </location>
</feature>
<feature type="compositionally biased region" description="Basic residues" evidence="1">
    <location>
        <begin position="80"/>
        <end position="91"/>
    </location>
</feature>
<dbReference type="EMBL" id="FN657779">
    <property type="protein sequence ID" value="CBY43050.1"/>
    <property type="molecule type" value="Genomic_DNA"/>
</dbReference>
<feature type="region of interest" description="Disordered" evidence="1">
    <location>
        <begin position="1"/>
        <end position="94"/>
    </location>
</feature>
<evidence type="ECO:0000256" key="1">
    <source>
        <dbReference type="SAM" id="MobiDB-lite"/>
    </source>
</evidence>
<proteinExistence type="predicted"/>
<accession>E4Z5S2</accession>
<name>E4Z5S2_OIKDI</name>
<sequence>RKLQHSFSQPATSTSRSLHGDFMSQTANSQPLETSTVIHRPGHRNFSESQPSLNNSRRSLNDISIEDEDDMNDEAETLQIKRRSRSKKSKNVKSNSVIWDEAISKIKI</sequence>
<dbReference type="AlphaFoldDB" id="E4Z5S2"/>
<protein>
    <submittedName>
        <fullName evidence="2">Uncharacterized protein</fullName>
    </submittedName>
</protein>
<reference evidence="2" key="1">
    <citation type="journal article" date="2010" name="Science">
        <title>Plasticity of animal genome architecture unmasked by rapid evolution of a pelagic tunicate.</title>
        <authorList>
            <person name="Denoeud F."/>
            <person name="Henriet S."/>
            <person name="Mungpakdee S."/>
            <person name="Aury J.M."/>
            <person name="Da Silva C."/>
            <person name="Brinkmann H."/>
            <person name="Mikhaleva J."/>
            <person name="Olsen L.C."/>
            <person name="Jubin C."/>
            <person name="Canestro C."/>
            <person name="Bouquet J.M."/>
            <person name="Danks G."/>
            <person name="Poulain J."/>
            <person name="Campsteijn C."/>
            <person name="Adamski M."/>
            <person name="Cross I."/>
            <person name="Yadetie F."/>
            <person name="Muffato M."/>
            <person name="Louis A."/>
            <person name="Butcher S."/>
            <person name="Tsagkogeorga G."/>
            <person name="Konrad A."/>
            <person name="Singh S."/>
            <person name="Jensen M.F."/>
            <person name="Cong E.H."/>
            <person name="Eikeseth-Otteraa H."/>
            <person name="Noel B."/>
            <person name="Anthouard V."/>
            <person name="Porcel B.M."/>
            <person name="Kachouri-Lafond R."/>
            <person name="Nishino A."/>
            <person name="Ugolini M."/>
            <person name="Chourrout P."/>
            <person name="Nishida H."/>
            <person name="Aasland R."/>
            <person name="Huzurbazar S."/>
            <person name="Westhof E."/>
            <person name="Delsuc F."/>
            <person name="Lehrach H."/>
            <person name="Reinhardt R."/>
            <person name="Weissenbach J."/>
            <person name="Roy S.W."/>
            <person name="Artiguenave F."/>
            <person name="Postlethwait J.H."/>
            <person name="Manak J.R."/>
            <person name="Thompson E.M."/>
            <person name="Jaillon O."/>
            <person name="Du Pasquier L."/>
            <person name="Boudinot P."/>
            <person name="Liberles D.A."/>
            <person name="Volff J.N."/>
            <person name="Philippe H."/>
            <person name="Lenhard B."/>
            <person name="Roest Crollius H."/>
            <person name="Wincker P."/>
            <person name="Chourrout D."/>
        </authorList>
    </citation>
    <scope>NUCLEOTIDE SEQUENCE [LARGE SCALE GENOMIC DNA]</scope>
</reference>
<feature type="non-terminal residue" evidence="2">
    <location>
        <position position="1"/>
    </location>
</feature>
<evidence type="ECO:0000313" key="2">
    <source>
        <dbReference type="EMBL" id="CBY43050.1"/>
    </source>
</evidence>